<protein>
    <recommendedName>
        <fullName evidence="2">E2 ubiquitin-conjugating enzyme</fullName>
        <ecNumber evidence="2">2.3.2.23</ecNumber>
    </recommendedName>
</protein>
<dbReference type="EC" id="2.3.2.23" evidence="2"/>
<dbReference type="InterPro" id="IPR016135">
    <property type="entry name" value="UBQ-conjugating_enzyme/RWD"/>
</dbReference>
<dbReference type="GO" id="GO:0061631">
    <property type="term" value="F:ubiquitin conjugating enzyme activity"/>
    <property type="evidence" value="ECO:0007669"/>
    <property type="project" value="UniProtKB-EC"/>
</dbReference>
<dbReference type="FunFam" id="3.10.110.10:FF:000060">
    <property type="entry name" value="Ubiquitin conjugating enzyme (UbcB)"/>
    <property type="match status" value="1"/>
</dbReference>
<proteinExistence type="predicted"/>
<dbReference type="SUPFAM" id="SSF54495">
    <property type="entry name" value="UBC-like"/>
    <property type="match status" value="1"/>
</dbReference>
<keyword evidence="3" id="KW-0808">Transferase</keyword>
<feature type="domain" description="UBC core" evidence="8">
    <location>
        <begin position="2"/>
        <end position="151"/>
    </location>
</feature>
<dbReference type="GO" id="GO:0005524">
    <property type="term" value="F:ATP binding"/>
    <property type="evidence" value="ECO:0007669"/>
    <property type="project" value="UniProtKB-KW"/>
</dbReference>
<evidence type="ECO:0000256" key="4">
    <source>
        <dbReference type="ARBA" id="ARBA00022741"/>
    </source>
</evidence>
<feature type="active site" description="Glycyl thioester intermediate" evidence="7">
    <location>
        <position position="89"/>
    </location>
</feature>
<evidence type="ECO:0000256" key="1">
    <source>
        <dbReference type="ARBA" id="ARBA00004906"/>
    </source>
</evidence>
<dbReference type="InterPro" id="IPR023313">
    <property type="entry name" value="UBQ-conjugating_AS"/>
</dbReference>
<reference evidence="9" key="1">
    <citation type="submission" date="2018-10" db="EMBL/GenBank/DDBJ databases">
        <title>Hidden diversity of soil giant viruses.</title>
        <authorList>
            <person name="Schulz F."/>
            <person name="Alteio L."/>
            <person name="Goudeau D."/>
            <person name="Ryan E.M."/>
            <person name="Malmstrom R.R."/>
            <person name="Blanchard J."/>
            <person name="Woyke T."/>
        </authorList>
    </citation>
    <scope>NUCLEOTIDE SEQUENCE</scope>
    <source>
        <strain evidence="9">TEV1</strain>
    </source>
</reference>
<organism evidence="9">
    <name type="scientific">Terrestrivirus sp</name>
    <dbReference type="NCBI Taxonomy" id="2487775"/>
    <lineage>
        <taxon>Viruses</taxon>
        <taxon>Varidnaviria</taxon>
        <taxon>Bamfordvirae</taxon>
        <taxon>Nucleocytoviricota</taxon>
        <taxon>Megaviricetes</taxon>
        <taxon>Imitervirales</taxon>
        <taxon>Mimiviridae</taxon>
        <taxon>Klosneuvirinae</taxon>
    </lineage>
</organism>
<dbReference type="EMBL" id="MK071981">
    <property type="protein sequence ID" value="AYV75765.1"/>
    <property type="molecule type" value="Genomic_DNA"/>
</dbReference>
<keyword evidence="5" id="KW-0833">Ubl conjugation pathway</keyword>
<evidence type="ECO:0000256" key="7">
    <source>
        <dbReference type="PROSITE-ProRule" id="PRU10133"/>
    </source>
</evidence>
<evidence type="ECO:0000256" key="6">
    <source>
        <dbReference type="ARBA" id="ARBA00022840"/>
    </source>
</evidence>
<dbReference type="Gene3D" id="3.10.110.10">
    <property type="entry name" value="Ubiquitin Conjugating Enzyme"/>
    <property type="match status" value="1"/>
</dbReference>
<evidence type="ECO:0000256" key="5">
    <source>
        <dbReference type="ARBA" id="ARBA00022786"/>
    </source>
</evidence>
<dbReference type="Pfam" id="PF00179">
    <property type="entry name" value="UQ_con"/>
    <property type="match status" value="1"/>
</dbReference>
<name>A0A3G4ZLQ1_9VIRU</name>
<keyword evidence="6" id="KW-0067">ATP-binding</keyword>
<comment type="pathway">
    <text evidence="1">Protein modification; protein ubiquitination.</text>
</comment>
<keyword evidence="4" id="KW-0547">Nucleotide-binding</keyword>
<dbReference type="PANTHER" id="PTHR24068">
    <property type="entry name" value="UBIQUITIN-CONJUGATING ENZYME E2"/>
    <property type="match status" value="1"/>
</dbReference>
<accession>A0A3G4ZLQ1</accession>
<evidence type="ECO:0000256" key="3">
    <source>
        <dbReference type="ARBA" id="ARBA00022679"/>
    </source>
</evidence>
<dbReference type="UniPathway" id="UPA00143"/>
<evidence type="ECO:0000256" key="2">
    <source>
        <dbReference type="ARBA" id="ARBA00012486"/>
    </source>
</evidence>
<dbReference type="PROSITE" id="PS00183">
    <property type="entry name" value="UBC_1"/>
    <property type="match status" value="1"/>
</dbReference>
<dbReference type="InterPro" id="IPR000608">
    <property type="entry name" value="UBC"/>
</dbReference>
<sequence>MAFQKRLAREAQDFKNNKECIVNGISIEQKGDSLIEWTATINGPKDTPYENGHFKLDINIPSNYPFKPPNVRFLTKVFHPNISSDGSICLDILKGNWSPALTLDKVLLSIVSLLESPNPDDPLDGNAASLYKKNKKSFDDTVKQYIKEYATKKDN</sequence>
<evidence type="ECO:0000313" key="9">
    <source>
        <dbReference type="EMBL" id="AYV75765.1"/>
    </source>
</evidence>
<dbReference type="PROSITE" id="PS50127">
    <property type="entry name" value="UBC_2"/>
    <property type="match status" value="1"/>
</dbReference>
<dbReference type="SMART" id="SM00212">
    <property type="entry name" value="UBCc"/>
    <property type="match status" value="1"/>
</dbReference>
<gene>
    <name evidence="9" type="ORF">Terrestrivirus3_34</name>
</gene>
<dbReference type="GO" id="GO:0016567">
    <property type="term" value="P:protein ubiquitination"/>
    <property type="evidence" value="ECO:0007669"/>
    <property type="project" value="UniProtKB-UniPathway"/>
</dbReference>
<evidence type="ECO:0000259" key="8">
    <source>
        <dbReference type="PROSITE" id="PS50127"/>
    </source>
</evidence>